<evidence type="ECO:0000256" key="2">
    <source>
        <dbReference type="SAM" id="MobiDB-lite"/>
    </source>
</evidence>
<feature type="domain" description="CCHC-type" evidence="3">
    <location>
        <begin position="44"/>
        <end position="60"/>
    </location>
</feature>
<dbReference type="PROSITE" id="PS50158">
    <property type="entry name" value="ZF_CCHC"/>
    <property type="match status" value="1"/>
</dbReference>
<evidence type="ECO:0000259" key="3">
    <source>
        <dbReference type="PROSITE" id="PS50158"/>
    </source>
</evidence>
<proteinExistence type="predicted"/>
<keyword evidence="1" id="KW-0479">Metal-binding</keyword>
<reference evidence="4" key="1">
    <citation type="submission" date="2020-06" db="EMBL/GenBank/DDBJ databases">
        <authorList>
            <person name="Li T."/>
            <person name="Hu X."/>
            <person name="Zhang T."/>
            <person name="Song X."/>
            <person name="Zhang H."/>
            <person name="Dai N."/>
            <person name="Sheng W."/>
            <person name="Hou X."/>
            <person name="Wei L."/>
        </authorList>
    </citation>
    <scope>NUCLEOTIDE SEQUENCE</scope>
    <source>
        <strain evidence="4">KEN8</strain>
        <tissue evidence="4">Leaf</tissue>
    </source>
</reference>
<organism evidence="4">
    <name type="scientific">Sesamum calycinum</name>
    <dbReference type="NCBI Taxonomy" id="2727403"/>
    <lineage>
        <taxon>Eukaryota</taxon>
        <taxon>Viridiplantae</taxon>
        <taxon>Streptophyta</taxon>
        <taxon>Embryophyta</taxon>
        <taxon>Tracheophyta</taxon>
        <taxon>Spermatophyta</taxon>
        <taxon>Magnoliopsida</taxon>
        <taxon>eudicotyledons</taxon>
        <taxon>Gunneridae</taxon>
        <taxon>Pentapetalae</taxon>
        <taxon>asterids</taxon>
        <taxon>lamiids</taxon>
        <taxon>Lamiales</taxon>
        <taxon>Pedaliaceae</taxon>
        <taxon>Sesamum</taxon>
    </lineage>
</organism>
<dbReference type="SMART" id="SM00343">
    <property type="entry name" value="ZnF_C2HC"/>
    <property type="match status" value="1"/>
</dbReference>
<dbReference type="InterPro" id="IPR036875">
    <property type="entry name" value="Znf_CCHC_sf"/>
</dbReference>
<name>A0AAW2RA32_9LAMI</name>
<dbReference type="SUPFAM" id="SSF57756">
    <property type="entry name" value="Retrovirus zinc finger-like domains"/>
    <property type="match status" value="1"/>
</dbReference>
<dbReference type="Gene3D" id="4.10.60.10">
    <property type="entry name" value="Zinc finger, CCHC-type"/>
    <property type="match status" value="1"/>
</dbReference>
<evidence type="ECO:0000256" key="1">
    <source>
        <dbReference type="PROSITE-ProRule" id="PRU00047"/>
    </source>
</evidence>
<feature type="region of interest" description="Disordered" evidence="2">
    <location>
        <begin position="194"/>
        <end position="215"/>
    </location>
</feature>
<keyword evidence="1" id="KW-0863">Zinc-finger</keyword>
<accession>A0AAW2RA32</accession>
<dbReference type="EMBL" id="JACGWM010000004">
    <property type="protein sequence ID" value="KAL0377070.1"/>
    <property type="molecule type" value="Genomic_DNA"/>
</dbReference>
<dbReference type="Pfam" id="PF00098">
    <property type="entry name" value="zf-CCHC"/>
    <property type="match status" value="1"/>
</dbReference>
<gene>
    <name evidence="4" type="ORF">Scaly_0824600</name>
</gene>
<dbReference type="GO" id="GO:0008270">
    <property type="term" value="F:zinc ion binding"/>
    <property type="evidence" value="ECO:0007669"/>
    <property type="project" value="UniProtKB-KW"/>
</dbReference>
<protein>
    <recommendedName>
        <fullName evidence="3">CCHC-type domain-containing protein</fullName>
    </recommendedName>
</protein>
<keyword evidence="1" id="KW-0862">Zinc</keyword>
<evidence type="ECO:0000313" key="4">
    <source>
        <dbReference type="EMBL" id="KAL0377070.1"/>
    </source>
</evidence>
<dbReference type="AlphaFoldDB" id="A0AAW2RA32"/>
<reference evidence="4" key="2">
    <citation type="journal article" date="2024" name="Plant">
        <title>Genomic evolution and insights into agronomic trait innovations of Sesamum species.</title>
        <authorList>
            <person name="Miao H."/>
            <person name="Wang L."/>
            <person name="Qu L."/>
            <person name="Liu H."/>
            <person name="Sun Y."/>
            <person name="Le M."/>
            <person name="Wang Q."/>
            <person name="Wei S."/>
            <person name="Zheng Y."/>
            <person name="Lin W."/>
            <person name="Duan Y."/>
            <person name="Cao H."/>
            <person name="Xiong S."/>
            <person name="Wang X."/>
            <person name="Wei L."/>
            <person name="Li C."/>
            <person name="Ma Q."/>
            <person name="Ju M."/>
            <person name="Zhao R."/>
            <person name="Li G."/>
            <person name="Mu C."/>
            <person name="Tian Q."/>
            <person name="Mei H."/>
            <person name="Zhang T."/>
            <person name="Gao T."/>
            <person name="Zhang H."/>
        </authorList>
    </citation>
    <scope>NUCLEOTIDE SEQUENCE</scope>
    <source>
        <strain evidence="4">KEN8</strain>
    </source>
</reference>
<dbReference type="GO" id="GO:0003676">
    <property type="term" value="F:nucleic acid binding"/>
    <property type="evidence" value="ECO:0007669"/>
    <property type="project" value="InterPro"/>
</dbReference>
<sequence>MSVEHQPRANLIVEKQKVNKINSNSKAINKGKTTKNKKPKANKRCWNCGQVGHWAKLCPNKKAKIGQATVNMVVGGSSSVSTSRATKGYASVQPELLTIYEPCDWLIGTREDVHICTDKSPLVSYQTISGRITSYSLRFLVIKSEISGIEVNNVVEFCDAIFLEDVFPTKIRILSSVSLDDSLASTSIPEHMEKMSKVGINPSSTSQTHEESDKI</sequence>
<dbReference type="InterPro" id="IPR001878">
    <property type="entry name" value="Znf_CCHC"/>
</dbReference>
<comment type="caution">
    <text evidence="4">The sequence shown here is derived from an EMBL/GenBank/DDBJ whole genome shotgun (WGS) entry which is preliminary data.</text>
</comment>